<dbReference type="OrthoDB" id="3175275at2"/>
<feature type="domain" description="PIN" evidence="1">
    <location>
        <begin position="6"/>
        <end position="121"/>
    </location>
</feature>
<dbReference type="InterPro" id="IPR029060">
    <property type="entry name" value="PIN-like_dom_sf"/>
</dbReference>
<dbReference type="Pfam" id="PF01850">
    <property type="entry name" value="PIN"/>
    <property type="match status" value="1"/>
</dbReference>
<reference evidence="3" key="1">
    <citation type="submission" date="2017-04" db="EMBL/GenBank/DDBJ databases">
        <authorList>
            <person name="Varghese N."/>
            <person name="Submissions S."/>
        </authorList>
    </citation>
    <scope>NUCLEOTIDE SEQUENCE [LARGE SCALE GENOMIC DNA]</scope>
    <source>
        <strain evidence="3">B4P</strain>
    </source>
</reference>
<accession>A0A1X7GLQ8</accession>
<dbReference type="SUPFAM" id="SSF88723">
    <property type="entry name" value="PIN domain-like"/>
    <property type="match status" value="1"/>
</dbReference>
<dbReference type="CDD" id="cd18683">
    <property type="entry name" value="PIN_VapC-like"/>
    <property type="match status" value="1"/>
</dbReference>
<organism evidence="2 3">
    <name type="scientific">Xaviernesmea oryzae</name>
    <dbReference type="NCBI Taxonomy" id="464029"/>
    <lineage>
        <taxon>Bacteria</taxon>
        <taxon>Pseudomonadati</taxon>
        <taxon>Pseudomonadota</taxon>
        <taxon>Alphaproteobacteria</taxon>
        <taxon>Hyphomicrobiales</taxon>
        <taxon>Rhizobiaceae</taxon>
        <taxon>Rhizobium/Agrobacterium group</taxon>
        <taxon>Xaviernesmea</taxon>
    </lineage>
</organism>
<evidence type="ECO:0000313" key="3">
    <source>
        <dbReference type="Proteomes" id="UP000192903"/>
    </source>
</evidence>
<dbReference type="EMBL" id="FXAF01000011">
    <property type="protein sequence ID" value="SMF71212.1"/>
    <property type="molecule type" value="Genomic_DNA"/>
</dbReference>
<gene>
    <name evidence="2" type="ORF">SAMN02982989_3991</name>
</gene>
<dbReference type="STRING" id="464029.SAMN02982989_3991"/>
<proteinExistence type="predicted"/>
<evidence type="ECO:0000259" key="1">
    <source>
        <dbReference type="Pfam" id="PF01850"/>
    </source>
</evidence>
<dbReference type="Proteomes" id="UP000192903">
    <property type="component" value="Unassembled WGS sequence"/>
</dbReference>
<protein>
    <submittedName>
        <fullName evidence="2">Predicted nucleic-acid-binding protein, contains PIN domain</fullName>
    </submittedName>
</protein>
<sequence length="133" mass="15343">MKTRTVDTNILVRLLLKDGSEQWAKVAELAAEFYFIVAPTVLLETEWVLRSRYNFHRDNILDLFHRLADSEGIILIEEPRMMKALDAFSKGMDFADAMHVCLKAEDSVFITFDRDLVKLAKKHLPEANVELAF</sequence>
<dbReference type="RefSeq" id="WP_159457706.1">
    <property type="nucleotide sequence ID" value="NZ_FXAF01000011.1"/>
</dbReference>
<keyword evidence="3" id="KW-1185">Reference proteome</keyword>
<evidence type="ECO:0000313" key="2">
    <source>
        <dbReference type="EMBL" id="SMF71212.1"/>
    </source>
</evidence>
<dbReference type="AlphaFoldDB" id="A0A1X7GLQ8"/>
<dbReference type="InterPro" id="IPR002716">
    <property type="entry name" value="PIN_dom"/>
</dbReference>
<name>A0A1X7GLQ8_9HYPH</name>
<dbReference type="Gene3D" id="3.40.50.1010">
    <property type="entry name" value="5'-nuclease"/>
    <property type="match status" value="1"/>
</dbReference>